<evidence type="ECO:0000256" key="4">
    <source>
        <dbReference type="ARBA" id="ARBA00022617"/>
    </source>
</evidence>
<evidence type="ECO:0000313" key="11">
    <source>
        <dbReference type="Proteomes" id="UP000823399"/>
    </source>
</evidence>
<evidence type="ECO:0000256" key="8">
    <source>
        <dbReference type="ARBA" id="ARBA00023033"/>
    </source>
</evidence>
<comment type="pathway">
    <text evidence="2">Secondary metabolite biosynthesis.</text>
</comment>
<dbReference type="EMBL" id="JABBWM010000025">
    <property type="protein sequence ID" value="KAG2108923.1"/>
    <property type="molecule type" value="Genomic_DNA"/>
</dbReference>
<dbReference type="GO" id="GO:0020037">
    <property type="term" value="F:heme binding"/>
    <property type="evidence" value="ECO:0007669"/>
    <property type="project" value="InterPro"/>
</dbReference>
<evidence type="ECO:0000313" key="10">
    <source>
        <dbReference type="EMBL" id="KAG2108923.1"/>
    </source>
</evidence>
<sequence length="511" mass="57591">MLLLPYQPIYDNTRLVLSVTTCLVVVTVIARAYHSRSRNGLPLPPSPPNWRLMGHLLPLRHPFLTVAKWIDECGPVITIRAGTEKVVIIGRYKAAVGIMEKQGGALADRPPMNAGQMITGGLAIGLARIGDRWRRMRKAVHTHLQPKAAEAYQPLQMSFAKHTVLNILDDPSNFQSHVLSYAVTTVLKVAYGKDTPTSAADPEVRAIHQYMTVFRTVLQPGAYWVDTIPWLRYLPWYGRKLNSEFEVSRKVYFGQMNRLKQQLESNVDAGPSFGRYVLENEHLLGLSELEAHYLPGTFFAAGSHSTAAAICTVLMAAACFPEEQVKVRAELDAVVGRHRAPTFADQQSLPLLHAFISEALRWRPVSPNGFPHRTTQDVFWENYCIPAGTTVLGSNWAISKDPEVYPDPDVFKPQRWINDQGDLRDDITFFVYGFGRRVCPGTHLANRSVWINSVLLFWAFQLTLDHTKPLNDMGFMGLVSPRVFCPIVFTPRVPDVELRHIMHRYPEADSE</sequence>
<dbReference type="CDD" id="cd11065">
    <property type="entry name" value="CYP64-like"/>
    <property type="match status" value="1"/>
</dbReference>
<dbReference type="GO" id="GO:0016705">
    <property type="term" value="F:oxidoreductase activity, acting on paired donors, with incorporation or reduction of molecular oxygen"/>
    <property type="evidence" value="ECO:0007669"/>
    <property type="project" value="InterPro"/>
</dbReference>
<evidence type="ECO:0000256" key="2">
    <source>
        <dbReference type="ARBA" id="ARBA00005179"/>
    </source>
</evidence>
<dbReference type="Gene3D" id="1.10.630.10">
    <property type="entry name" value="Cytochrome P450"/>
    <property type="match status" value="1"/>
</dbReference>
<evidence type="ECO:0000256" key="9">
    <source>
        <dbReference type="PIRSR" id="PIRSR602401-1"/>
    </source>
</evidence>
<feature type="binding site" description="axial binding residue" evidence="9">
    <location>
        <position position="439"/>
    </location>
    <ligand>
        <name>heme</name>
        <dbReference type="ChEBI" id="CHEBI:30413"/>
    </ligand>
    <ligandPart>
        <name>Fe</name>
        <dbReference type="ChEBI" id="CHEBI:18248"/>
    </ligandPart>
</feature>
<keyword evidence="8" id="KW-0503">Monooxygenase</keyword>
<evidence type="ECO:0000256" key="1">
    <source>
        <dbReference type="ARBA" id="ARBA00001971"/>
    </source>
</evidence>
<comment type="caution">
    <text evidence="10">The sequence shown here is derived from an EMBL/GenBank/DDBJ whole genome shotgun (WGS) entry which is preliminary data.</text>
</comment>
<proteinExistence type="inferred from homology"/>
<dbReference type="InterPro" id="IPR036396">
    <property type="entry name" value="Cyt_P450_sf"/>
</dbReference>
<keyword evidence="11" id="KW-1185">Reference proteome</keyword>
<reference evidence="10" key="1">
    <citation type="journal article" date="2020" name="New Phytol.">
        <title>Comparative genomics reveals dynamic genome evolution in host specialist ectomycorrhizal fungi.</title>
        <authorList>
            <person name="Lofgren L.A."/>
            <person name="Nguyen N.H."/>
            <person name="Vilgalys R."/>
            <person name="Ruytinx J."/>
            <person name="Liao H.L."/>
            <person name="Branco S."/>
            <person name="Kuo A."/>
            <person name="LaButti K."/>
            <person name="Lipzen A."/>
            <person name="Andreopoulos W."/>
            <person name="Pangilinan J."/>
            <person name="Riley R."/>
            <person name="Hundley H."/>
            <person name="Na H."/>
            <person name="Barry K."/>
            <person name="Grigoriev I.V."/>
            <person name="Stajich J.E."/>
            <person name="Kennedy P.G."/>
        </authorList>
    </citation>
    <scope>NUCLEOTIDE SEQUENCE</scope>
    <source>
        <strain evidence="10">FC423</strain>
    </source>
</reference>
<dbReference type="Pfam" id="PF00067">
    <property type="entry name" value="p450"/>
    <property type="match status" value="1"/>
</dbReference>
<keyword evidence="7 9" id="KW-0408">Iron</keyword>
<dbReference type="PRINTS" id="PR00463">
    <property type="entry name" value="EP450I"/>
</dbReference>
<dbReference type="GO" id="GO:0005506">
    <property type="term" value="F:iron ion binding"/>
    <property type="evidence" value="ECO:0007669"/>
    <property type="project" value="InterPro"/>
</dbReference>
<dbReference type="PANTHER" id="PTHR46300">
    <property type="entry name" value="P450, PUTATIVE (EUROFUNG)-RELATED-RELATED"/>
    <property type="match status" value="1"/>
</dbReference>
<dbReference type="InterPro" id="IPR002401">
    <property type="entry name" value="Cyt_P450_E_grp-I"/>
</dbReference>
<dbReference type="InterPro" id="IPR001128">
    <property type="entry name" value="Cyt_P450"/>
</dbReference>
<dbReference type="OrthoDB" id="2789670at2759"/>
<organism evidence="10 11">
    <name type="scientific">Suillus discolor</name>
    <dbReference type="NCBI Taxonomy" id="1912936"/>
    <lineage>
        <taxon>Eukaryota</taxon>
        <taxon>Fungi</taxon>
        <taxon>Dikarya</taxon>
        <taxon>Basidiomycota</taxon>
        <taxon>Agaricomycotina</taxon>
        <taxon>Agaricomycetes</taxon>
        <taxon>Agaricomycetidae</taxon>
        <taxon>Boletales</taxon>
        <taxon>Suillineae</taxon>
        <taxon>Suillaceae</taxon>
        <taxon>Suillus</taxon>
    </lineage>
</organism>
<evidence type="ECO:0000256" key="3">
    <source>
        <dbReference type="ARBA" id="ARBA00010617"/>
    </source>
</evidence>
<dbReference type="AlphaFoldDB" id="A0A9P7F6P2"/>
<keyword evidence="4 9" id="KW-0349">Heme</keyword>
<comment type="cofactor">
    <cofactor evidence="1 9">
        <name>heme</name>
        <dbReference type="ChEBI" id="CHEBI:30413"/>
    </cofactor>
</comment>
<evidence type="ECO:0000256" key="5">
    <source>
        <dbReference type="ARBA" id="ARBA00022723"/>
    </source>
</evidence>
<dbReference type="SUPFAM" id="SSF48264">
    <property type="entry name" value="Cytochrome P450"/>
    <property type="match status" value="1"/>
</dbReference>
<gene>
    <name evidence="10" type="ORF">F5147DRAFT_753260</name>
</gene>
<accession>A0A9P7F6P2</accession>
<dbReference type="RefSeq" id="XP_041293166.1">
    <property type="nucleotide sequence ID" value="XM_041440242.1"/>
</dbReference>
<keyword evidence="6" id="KW-0560">Oxidoreductase</keyword>
<name>A0A9P7F6P2_9AGAM</name>
<evidence type="ECO:0000256" key="6">
    <source>
        <dbReference type="ARBA" id="ARBA00023002"/>
    </source>
</evidence>
<evidence type="ECO:0000256" key="7">
    <source>
        <dbReference type="ARBA" id="ARBA00023004"/>
    </source>
</evidence>
<comment type="similarity">
    <text evidence="3">Belongs to the cytochrome P450 family.</text>
</comment>
<keyword evidence="5 9" id="KW-0479">Metal-binding</keyword>
<dbReference type="PANTHER" id="PTHR46300:SF1">
    <property type="entry name" value="P450, PUTATIVE (EUROFUNG)-RELATED"/>
    <property type="match status" value="1"/>
</dbReference>
<dbReference type="Proteomes" id="UP000823399">
    <property type="component" value="Unassembled WGS sequence"/>
</dbReference>
<dbReference type="InterPro" id="IPR050364">
    <property type="entry name" value="Cytochrome_P450_fung"/>
</dbReference>
<dbReference type="GO" id="GO:0004497">
    <property type="term" value="F:monooxygenase activity"/>
    <property type="evidence" value="ECO:0007669"/>
    <property type="project" value="UniProtKB-KW"/>
</dbReference>
<protein>
    <submittedName>
        <fullName evidence="10">Cytochrome P450</fullName>
    </submittedName>
</protein>
<dbReference type="GeneID" id="64702501"/>